<dbReference type="InterPro" id="IPR000343">
    <property type="entry name" value="4pyrrol_synth_GluRdtase"/>
</dbReference>
<evidence type="ECO:0000256" key="3">
    <source>
        <dbReference type="ARBA" id="ARBA00012970"/>
    </source>
</evidence>
<feature type="domain" description="Quinate/shikimate 5-dehydrogenase/glutamyl-tRNA reductase" evidence="14">
    <location>
        <begin position="172"/>
        <end position="303"/>
    </location>
</feature>
<protein>
    <recommendedName>
        <fullName evidence="3 8">Glutamyl-tRNA reductase</fullName>
        <shortName evidence="8">GluTR</shortName>
        <ecNumber evidence="3 8">1.2.1.70</ecNumber>
    </recommendedName>
</protein>
<evidence type="ECO:0000256" key="7">
    <source>
        <dbReference type="ARBA" id="ARBA00047464"/>
    </source>
</evidence>
<evidence type="ECO:0000256" key="1">
    <source>
        <dbReference type="ARBA" id="ARBA00005059"/>
    </source>
</evidence>
<accession>A0A1H3IIN1</accession>
<dbReference type="Proteomes" id="UP000199230">
    <property type="component" value="Unassembled WGS sequence"/>
</dbReference>
<evidence type="ECO:0000259" key="13">
    <source>
        <dbReference type="Pfam" id="PF00745"/>
    </source>
</evidence>
<dbReference type="STRING" id="159292.SAMN05192546_101152"/>
<dbReference type="InterPro" id="IPR015896">
    <property type="entry name" value="4pyrrol_synth_GluRdtase_dimer"/>
</dbReference>
<dbReference type="PANTHER" id="PTHR43013:SF1">
    <property type="entry name" value="GLUTAMYL-TRNA REDUCTASE"/>
    <property type="match status" value="1"/>
</dbReference>
<evidence type="ECO:0000256" key="6">
    <source>
        <dbReference type="ARBA" id="ARBA00023244"/>
    </source>
</evidence>
<reference evidence="16 17" key="1">
    <citation type="submission" date="2016-10" db="EMBL/GenBank/DDBJ databases">
        <authorList>
            <person name="de Groot N.N."/>
        </authorList>
    </citation>
    <scope>NUCLEOTIDE SEQUENCE [LARGE SCALE GENOMIC DNA]</scope>
    <source>
        <strain evidence="16 17">APO</strain>
    </source>
</reference>
<dbReference type="UniPathway" id="UPA00251">
    <property type="reaction ID" value="UER00316"/>
</dbReference>
<evidence type="ECO:0000259" key="15">
    <source>
        <dbReference type="Pfam" id="PF05201"/>
    </source>
</evidence>
<dbReference type="EMBL" id="FNPV01000001">
    <property type="protein sequence ID" value="SDY26938.1"/>
    <property type="molecule type" value="Genomic_DNA"/>
</dbReference>
<dbReference type="InterPro" id="IPR036291">
    <property type="entry name" value="NAD(P)-bd_dom_sf"/>
</dbReference>
<dbReference type="PIRSF" id="PIRSF000445">
    <property type="entry name" value="4pyrrol_synth_GluRdtase"/>
    <property type="match status" value="1"/>
</dbReference>
<comment type="catalytic activity">
    <reaction evidence="7 8 12">
        <text>(S)-4-amino-5-oxopentanoate + tRNA(Glu) + NADP(+) = L-glutamyl-tRNA(Glu) + NADPH + H(+)</text>
        <dbReference type="Rhea" id="RHEA:12344"/>
        <dbReference type="Rhea" id="RHEA-COMP:9663"/>
        <dbReference type="Rhea" id="RHEA-COMP:9680"/>
        <dbReference type="ChEBI" id="CHEBI:15378"/>
        <dbReference type="ChEBI" id="CHEBI:57501"/>
        <dbReference type="ChEBI" id="CHEBI:57783"/>
        <dbReference type="ChEBI" id="CHEBI:58349"/>
        <dbReference type="ChEBI" id="CHEBI:78442"/>
        <dbReference type="ChEBI" id="CHEBI:78520"/>
        <dbReference type="EC" id="1.2.1.70"/>
    </reaction>
</comment>
<feature type="domain" description="Tetrapyrrole biosynthesis glutamyl-tRNA reductase dimerisation" evidence="13">
    <location>
        <begin position="319"/>
        <end position="414"/>
    </location>
</feature>
<dbReference type="InterPro" id="IPR036453">
    <property type="entry name" value="GluRdtase_dimer_dom_sf"/>
</dbReference>
<evidence type="ECO:0000256" key="4">
    <source>
        <dbReference type="ARBA" id="ARBA00022857"/>
    </source>
</evidence>
<proteinExistence type="inferred from homology"/>
<dbReference type="CDD" id="cd05213">
    <property type="entry name" value="NAD_bind_Glutamyl_tRNA_reduct"/>
    <property type="match status" value="1"/>
</dbReference>
<dbReference type="Gene3D" id="3.30.460.30">
    <property type="entry name" value="Glutamyl-tRNA reductase, N-terminal domain"/>
    <property type="match status" value="1"/>
</dbReference>
<dbReference type="InterPro" id="IPR015895">
    <property type="entry name" value="4pyrrol_synth_GluRdtase_N"/>
</dbReference>
<dbReference type="InterPro" id="IPR036343">
    <property type="entry name" value="GluRdtase_N_sf"/>
</dbReference>
<dbReference type="RefSeq" id="WP_093309933.1">
    <property type="nucleotide sequence ID" value="NZ_FNPV01000001.1"/>
</dbReference>
<evidence type="ECO:0000259" key="14">
    <source>
        <dbReference type="Pfam" id="PF01488"/>
    </source>
</evidence>
<dbReference type="SUPFAM" id="SSF69742">
    <property type="entry name" value="Glutamyl tRNA-reductase catalytic, N-terminal domain"/>
    <property type="match status" value="1"/>
</dbReference>
<evidence type="ECO:0000256" key="10">
    <source>
        <dbReference type="PIRSR" id="PIRSR000445-2"/>
    </source>
</evidence>
<evidence type="ECO:0000256" key="9">
    <source>
        <dbReference type="PIRSR" id="PIRSR000445-1"/>
    </source>
</evidence>
<dbReference type="OrthoDB" id="110209at2"/>
<comment type="caution">
    <text evidence="8">Lacks conserved residue(s) required for the propagation of feature annotation.</text>
</comment>
<evidence type="ECO:0000256" key="8">
    <source>
        <dbReference type="HAMAP-Rule" id="MF_00087"/>
    </source>
</evidence>
<keyword evidence="6 8" id="KW-0627">Porphyrin biosynthesis</keyword>
<dbReference type="AlphaFoldDB" id="A0A1H3IIN1"/>
<comment type="miscellaneous">
    <text evidence="8">During catalysis, the active site Cys acts as a nucleophile attacking the alpha-carbonyl group of tRNA-bound glutamate with the formation of a thioester intermediate between enzyme and glutamate, and the concomitant release of tRNA(Glu). The thioester intermediate is finally reduced by direct hydride transfer from NADPH, to form the product GSA.</text>
</comment>
<dbReference type="SUPFAM" id="SSF69075">
    <property type="entry name" value="Glutamyl tRNA-reductase dimerization domain"/>
    <property type="match status" value="1"/>
</dbReference>
<feature type="binding site" evidence="8 10">
    <location>
        <begin position="49"/>
        <end position="52"/>
    </location>
    <ligand>
        <name>substrate</name>
    </ligand>
</feature>
<dbReference type="Gene3D" id="3.40.50.720">
    <property type="entry name" value="NAD(P)-binding Rossmann-like Domain"/>
    <property type="match status" value="1"/>
</dbReference>
<organism evidence="16 17">
    <name type="scientific">Tindallia californiensis</name>
    <dbReference type="NCBI Taxonomy" id="159292"/>
    <lineage>
        <taxon>Bacteria</taxon>
        <taxon>Bacillati</taxon>
        <taxon>Bacillota</taxon>
        <taxon>Clostridia</taxon>
        <taxon>Peptostreptococcales</taxon>
        <taxon>Tindalliaceae</taxon>
        <taxon>Tindallia</taxon>
    </lineage>
</organism>
<dbReference type="GO" id="GO:0019353">
    <property type="term" value="P:protoporphyrinogen IX biosynthetic process from glutamate"/>
    <property type="evidence" value="ECO:0007669"/>
    <property type="project" value="TreeGrafter"/>
</dbReference>
<evidence type="ECO:0000313" key="17">
    <source>
        <dbReference type="Proteomes" id="UP000199230"/>
    </source>
</evidence>
<dbReference type="Pfam" id="PF00745">
    <property type="entry name" value="GlutR_dimer"/>
    <property type="match status" value="1"/>
</dbReference>
<keyword evidence="17" id="KW-1185">Reference proteome</keyword>
<feature type="binding site" evidence="8 10">
    <location>
        <position position="118"/>
    </location>
    <ligand>
        <name>substrate</name>
    </ligand>
</feature>
<evidence type="ECO:0000256" key="5">
    <source>
        <dbReference type="ARBA" id="ARBA00023002"/>
    </source>
</evidence>
<feature type="binding site" evidence="8 10">
    <location>
        <begin position="112"/>
        <end position="114"/>
    </location>
    <ligand>
        <name>substrate</name>
    </ligand>
</feature>
<dbReference type="GO" id="GO:0050661">
    <property type="term" value="F:NADP binding"/>
    <property type="evidence" value="ECO:0007669"/>
    <property type="project" value="InterPro"/>
</dbReference>
<dbReference type="SUPFAM" id="SSF51735">
    <property type="entry name" value="NAD(P)-binding Rossmann-fold domains"/>
    <property type="match status" value="1"/>
</dbReference>
<evidence type="ECO:0000256" key="2">
    <source>
        <dbReference type="ARBA" id="ARBA00005916"/>
    </source>
</evidence>
<keyword evidence="5 8" id="KW-0560">Oxidoreductase</keyword>
<gene>
    <name evidence="8" type="primary">hemA</name>
    <name evidence="16" type="ORF">SAMN05192546_101152</name>
</gene>
<dbReference type="GO" id="GO:0008883">
    <property type="term" value="F:glutamyl-tRNA reductase activity"/>
    <property type="evidence" value="ECO:0007669"/>
    <property type="project" value="UniProtKB-UniRule"/>
</dbReference>
<comment type="pathway">
    <text evidence="1 8 12">Porphyrin-containing compound metabolism; protoporphyrin-IX biosynthesis; 5-aminolevulinate from L-glutamyl-tRNA(Glu): step 1/2.</text>
</comment>
<dbReference type="PANTHER" id="PTHR43013">
    <property type="entry name" value="GLUTAMYL-TRNA REDUCTASE"/>
    <property type="match status" value="1"/>
</dbReference>
<comment type="domain">
    <text evidence="8">Possesses an unusual extended V-shaped dimeric structure with each monomer consisting of three distinct domains arranged along a curved 'spinal' alpha-helix. The N-terminal catalytic domain specifically recognizes the glutamate moiety of the substrate. The second domain is the NADPH-binding domain, and the third C-terminal domain is responsible for dimerization.</text>
</comment>
<feature type="active site" description="Nucleophile" evidence="8 9">
    <location>
        <position position="50"/>
    </location>
</feature>
<dbReference type="EC" id="1.2.1.70" evidence="3 8"/>
<evidence type="ECO:0000256" key="12">
    <source>
        <dbReference type="RuleBase" id="RU000584"/>
    </source>
</evidence>
<dbReference type="HAMAP" id="MF_00087">
    <property type="entry name" value="Glu_tRNA_reductase"/>
    <property type="match status" value="1"/>
</dbReference>
<feature type="binding site" evidence="8 11">
    <location>
        <begin position="187"/>
        <end position="192"/>
    </location>
    <ligand>
        <name>NADP(+)</name>
        <dbReference type="ChEBI" id="CHEBI:58349"/>
    </ligand>
</feature>
<dbReference type="Pfam" id="PF05201">
    <property type="entry name" value="GlutR_N"/>
    <property type="match status" value="1"/>
</dbReference>
<dbReference type="InterPro" id="IPR006151">
    <property type="entry name" value="Shikm_DH/Glu-tRNA_Rdtase"/>
</dbReference>
<evidence type="ECO:0000313" key="16">
    <source>
        <dbReference type="EMBL" id="SDY26938.1"/>
    </source>
</evidence>
<sequence>MNIGIYGMHYKNTPVKIRERAAFKASGLESAYHTILSLEGINSCVILSTCNRSQLIYEADDGVDGKKKLDSFFQEYFGFSDEEIEAYCHHEVPAVSMFFRMCCGLDSLVLGEDQILGQIKEAYYAAREFGATSKAVNKLFQNGITLGKKVKYETGISENSLSIASIAVKQGEKIFGLLNKTKVLIVGRGEMCRRAIKHLISLNVGHIYIATRSELLTGIGKHPYTEITRIPFDDRYEVIADVDWIISATSAPHQVIEKHYFYKHYLQGKDMLITDIALPRDIDPNISHIPGVKLYDIDDLEEVANENMLKRSGKLTLIEKKIQEKSREFFDWYRCLPVYPRIKAIQHHSKEVTEMELENLFSQMPHLSQKDRDNIEAFVYSLAKKMWRTPIQQLKQVGLEGKGKEAGELLDRLLTCDYMNVEEKMEKEYGKEKY</sequence>
<name>A0A1H3IIN1_9FIRM</name>
<comment type="similarity">
    <text evidence="2 8 12">Belongs to the glutamyl-tRNA reductase family.</text>
</comment>
<comment type="subunit">
    <text evidence="8">Homodimer.</text>
</comment>
<evidence type="ECO:0000256" key="11">
    <source>
        <dbReference type="PIRSR" id="PIRSR000445-3"/>
    </source>
</evidence>
<dbReference type="Pfam" id="PF01488">
    <property type="entry name" value="Shikimate_DH"/>
    <property type="match status" value="1"/>
</dbReference>
<feature type="domain" description="Glutamyl-tRNA reductase N-terminal" evidence="15">
    <location>
        <begin position="7"/>
        <end position="154"/>
    </location>
</feature>
<comment type="function">
    <text evidence="8">Catalyzes the NADPH-dependent reduction of glutamyl-tRNA(Glu) to glutamate 1-semialdehyde (GSA).</text>
</comment>
<dbReference type="FunFam" id="3.30.460.30:FF:000001">
    <property type="entry name" value="Glutamyl-tRNA reductase"/>
    <property type="match status" value="1"/>
</dbReference>
<dbReference type="NCBIfam" id="TIGR01035">
    <property type="entry name" value="hemA"/>
    <property type="match status" value="1"/>
</dbReference>
<feature type="binding site" evidence="8 10">
    <location>
        <position position="107"/>
    </location>
    <ligand>
        <name>substrate</name>
    </ligand>
</feature>
<keyword evidence="4 8" id="KW-0521">NADP</keyword>